<evidence type="ECO:0000256" key="2">
    <source>
        <dbReference type="ARBA" id="ARBA00022475"/>
    </source>
</evidence>
<keyword evidence="3" id="KW-0328">Glycosyltransferase</keyword>
<keyword evidence="4" id="KW-0808">Transferase</keyword>
<evidence type="ECO:0000256" key="4">
    <source>
        <dbReference type="ARBA" id="ARBA00022679"/>
    </source>
</evidence>
<feature type="transmembrane region" description="Helical" evidence="8">
    <location>
        <begin position="334"/>
        <end position="355"/>
    </location>
</feature>
<dbReference type="EMBL" id="JAAHFQ010000624">
    <property type="protein sequence ID" value="NER30703.1"/>
    <property type="molecule type" value="Genomic_DNA"/>
</dbReference>
<evidence type="ECO:0000256" key="5">
    <source>
        <dbReference type="ARBA" id="ARBA00022692"/>
    </source>
</evidence>
<evidence type="ECO:0000313" key="10">
    <source>
        <dbReference type="EMBL" id="NER30703.1"/>
    </source>
</evidence>
<evidence type="ECO:0000256" key="1">
    <source>
        <dbReference type="ARBA" id="ARBA00004651"/>
    </source>
</evidence>
<feature type="domain" description="Glycosyltransferase RgtA/B/C/D-like" evidence="9">
    <location>
        <begin position="99"/>
        <end position="259"/>
    </location>
</feature>
<evidence type="ECO:0000256" key="6">
    <source>
        <dbReference type="ARBA" id="ARBA00022989"/>
    </source>
</evidence>
<feature type="transmembrane region" description="Helical" evidence="8">
    <location>
        <begin position="145"/>
        <end position="167"/>
    </location>
</feature>
<evidence type="ECO:0000256" key="8">
    <source>
        <dbReference type="SAM" id="Phobius"/>
    </source>
</evidence>
<evidence type="ECO:0000259" key="9">
    <source>
        <dbReference type="Pfam" id="PF13231"/>
    </source>
</evidence>
<comment type="caution">
    <text evidence="10">The sequence shown here is derived from an EMBL/GenBank/DDBJ whole genome shotgun (WGS) entry which is preliminary data.</text>
</comment>
<evidence type="ECO:0000256" key="7">
    <source>
        <dbReference type="ARBA" id="ARBA00023136"/>
    </source>
</evidence>
<keyword evidence="6 8" id="KW-1133">Transmembrane helix</keyword>
<feature type="transmembrane region" description="Helical" evidence="8">
    <location>
        <begin position="174"/>
        <end position="194"/>
    </location>
</feature>
<keyword evidence="5 8" id="KW-0812">Transmembrane</keyword>
<protein>
    <recommendedName>
        <fullName evidence="9">Glycosyltransferase RgtA/B/C/D-like domain-containing protein</fullName>
    </recommendedName>
</protein>
<feature type="transmembrane region" description="Helical" evidence="8">
    <location>
        <begin position="200"/>
        <end position="230"/>
    </location>
</feature>
<feature type="transmembrane region" description="Helical" evidence="8">
    <location>
        <begin position="242"/>
        <end position="266"/>
    </location>
</feature>
<reference evidence="10" key="1">
    <citation type="submission" date="2019-11" db="EMBL/GenBank/DDBJ databases">
        <title>Genomic insights into an expanded diversity of filamentous marine cyanobacteria reveals the extraordinary biosynthetic potential of Moorea and Okeania.</title>
        <authorList>
            <person name="Ferreira Leao T."/>
            <person name="Wang M."/>
            <person name="Moss N."/>
            <person name="Da Silva R."/>
            <person name="Sanders J."/>
            <person name="Nurk S."/>
            <person name="Gurevich A."/>
            <person name="Humphrey G."/>
            <person name="Reher R."/>
            <person name="Zhu Q."/>
            <person name="Belda-Ferre P."/>
            <person name="Glukhov E."/>
            <person name="Rex R."/>
            <person name="Dorrestein P.C."/>
            <person name="Knight R."/>
            <person name="Pevzner P."/>
            <person name="Gerwick W.H."/>
            <person name="Gerwick L."/>
        </authorList>
    </citation>
    <scope>NUCLEOTIDE SEQUENCE</scope>
    <source>
        <strain evidence="10">SIO1C4</strain>
    </source>
</reference>
<dbReference type="AlphaFoldDB" id="A0A6B3NGA4"/>
<evidence type="ECO:0000256" key="3">
    <source>
        <dbReference type="ARBA" id="ARBA00022676"/>
    </source>
</evidence>
<keyword evidence="7 8" id="KW-0472">Membrane</keyword>
<sequence>MKDQFTINLALPPLWLRRLIIILLVLGVFFRLVNLDRKVYWTDETYTSLRLVGYQIRQVSQNIFNGQIIGVDDLQNYQRLDSEKGLRDTIRVLAVEDSQHPPLYYILTRYWVQWWGDSIMVTRSLSALLSLLAFPSIYWLCLELFGTPLVGWISVAIIAVSPLHIVYAQEAREYGWWTVTILLSSASFLSAIRLGTKLSWSLYTLTLTIGLYTFPFTALVAIGHGLYLLVNEGFRLTRTLKAYVLASLAGLVAFAPWLWVSIIGLTNISNSTSWTSESISIISLVKIWVLNLTRAFLDVDFDIANPLTYLILLIVILVGYSIYCLTRTSPQRVWLFLLLLMGLTAGALVLPDLILGGRRSTPPRLLMPTYLGLQIAVSYLFATKISTHSLSNKGQKTWSVIMVILLSLGIVSDLTYSQAKTWWNKYKSNDNLEITEIINNTNNPLIISDNPSIGDALSLSYYLDAKVKLKFMKIPQLPINISGYTDVFVFNPSKELVKIIQEKYKTVPIYNNQLKLLKLADKT</sequence>
<comment type="subcellular location">
    <subcellularLocation>
        <location evidence="1">Cell membrane</location>
        <topology evidence="1">Multi-pass membrane protein</topology>
    </subcellularLocation>
</comment>
<keyword evidence="2" id="KW-1003">Cell membrane</keyword>
<feature type="transmembrane region" description="Helical" evidence="8">
    <location>
        <begin position="397"/>
        <end position="416"/>
    </location>
</feature>
<dbReference type="PANTHER" id="PTHR33908">
    <property type="entry name" value="MANNOSYLTRANSFERASE YKCB-RELATED"/>
    <property type="match status" value="1"/>
</dbReference>
<feature type="transmembrane region" description="Helical" evidence="8">
    <location>
        <begin position="119"/>
        <end position="139"/>
    </location>
</feature>
<proteinExistence type="predicted"/>
<dbReference type="GO" id="GO:0016763">
    <property type="term" value="F:pentosyltransferase activity"/>
    <property type="evidence" value="ECO:0007669"/>
    <property type="project" value="TreeGrafter"/>
</dbReference>
<feature type="transmembrane region" description="Helical" evidence="8">
    <location>
        <begin position="309"/>
        <end position="328"/>
    </location>
</feature>
<gene>
    <name evidence="10" type="ORF">F6J89_24585</name>
</gene>
<name>A0A6B3NGA4_9CYAN</name>
<dbReference type="PANTHER" id="PTHR33908:SF11">
    <property type="entry name" value="MEMBRANE PROTEIN"/>
    <property type="match status" value="1"/>
</dbReference>
<organism evidence="10">
    <name type="scientific">Symploca sp. SIO1C4</name>
    <dbReference type="NCBI Taxonomy" id="2607765"/>
    <lineage>
        <taxon>Bacteria</taxon>
        <taxon>Bacillati</taxon>
        <taxon>Cyanobacteriota</taxon>
        <taxon>Cyanophyceae</taxon>
        <taxon>Coleofasciculales</taxon>
        <taxon>Coleofasciculaceae</taxon>
        <taxon>Symploca</taxon>
    </lineage>
</organism>
<dbReference type="GO" id="GO:0009103">
    <property type="term" value="P:lipopolysaccharide biosynthetic process"/>
    <property type="evidence" value="ECO:0007669"/>
    <property type="project" value="UniProtKB-ARBA"/>
</dbReference>
<dbReference type="InterPro" id="IPR050297">
    <property type="entry name" value="LipidA_mod_glycosyltrf_83"/>
</dbReference>
<dbReference type="GO" id="GO:0005886">
    <property type="term" value="C:plasma membrane"/>
    <property type="evidence" value="ECO:0007669"/>
    <property type="project" value="UniProtKB-SubCell"/>
</dbReference>
<dbReference type="InterPro" id="IPR038731">
    <property type="entry name" value="RgtA/B/C-like"/>
</dbReference>
<accession>A0A6B3NGA4</accession>
<feature type="transmembrane region" description="Helical" evidence="8">
    <location>
        <begin position="15"/>
        <end position="33"/>
    </location>
</feature>
<dbReference type="Pfam" id="PF13231">
    <property type="entry name" value="PMT_2"/>
    <property type="match status" value="1"/>
</dbReference>